<keyword evidence="2" id="KW-0677">Repeat</keyword>
<dbReference type="SMART" id="SM00364">
    <property type="entry name" value="LRR_BAC"/>
    <property type="match status" value="3"/>
</dbReference>
<feature type="region of interest" description="Disordered" evidence="3">
    <location>
        <begin position="207"/>
        <end position="251"/>
    </location>
</feature>
<feature type="region of interest" description="Disordered" evidence="3">
    <location>
        <begin position="812"/>
        <end position="899"/>
    </location>
</feature>
<dbReference type="SUPFAM" id="SSF48065">
    <property type="entry name" value="DBL homology domain (DH-domain)"/>
    <property type="match status" value="1"/>
</dbReference>
<feature type="compositionally biased region" description="Polar residues" evidence="3">
    <location>
        <begin position="867"/>
        <end position="893"/>
    </location>
</feature>
<sequence length="1581" mass="169803">MATPLVATVPPENYTPLTLKSVRAAKSRNKLRQQESQIGVATDTSARDKMRESWMSEVPGITISGTTPAPGGSGGSNRSVIGSSPSPVAPPKSLARTNSASAKRQSKANRHSATTTTAEPGCVDTQATARKFRSGGPGHLLFTFDVSASSSAADFESEEYEDSEIDDREELYSKHLQEQYTRLQQSQLRQSSMDGGSALSAAVITAGSRLPSSSTGGEDNIPYLSKRGQRKSLGDELDVPPVPEKSMQRKRVSTMGATTLPAMSTSLVSVLSAANNNVSSASETLSSIIRSNTTTGHQQKLKGPYGGGAIGGALGGGSIGGNSLSFEPLFALKDSPSDSNSRRVGGGDSKLLQQEGALGSRLSEVSDADWYTALLTIDPNQQGVSIMDLTITHLRLAYNLVQILAPIASLTALHHLQVLDLCDNQLEILPPELGLLTRLKELYLSNNKLYKLPDTIQRMARLEVLDVRNNQFYLLNPVVGRLKALRQLDVRHNQLKSLPPLLYMLSTTLTLLLVDGNQFVQPFSDLLQPLMSGDDTESQASISARQSYLGDDPYGESGNNNSGRKMSTGGIYEPWRRSVGPVQPRRGNNGGGIPVLVKRRSHGDLMTLMGLQKRDSNASTDDLLNSAAVLDYNSNKSNTISTSSGAYIAASMGSDGSATATAAATRRERSVSTSNLTPVGEIHSVITLPSASNSNASSPHPLSFNKLFKSMRKSSKASSKENNPAILVSAKINDPKRYSLGSEADTSVGDLELEASAHPQEPTESKPNSRGSNHGISRRATSGGINKWVKDRFHKRTNSNELSNLQANNASMTSLHSNHGGALDLLDGQHPVRDSGYGAVGGSSSTPTPEPGASVSTRIIGNRHQNKSTGHLPSGSPFSSRDGTHQLSSSFDPSQRRERDHRYSYMSMESQVTQGTEADSEAMDLDALSQQQQHRMSSVHSPTTPLPSSPIMGLSSNHLAGPNNNWNAATPRYGQSAAHIKPLMQYLKDLHDLDPDSSEWEEVYAWRRVWNAERAAPAGLGGSNVNTQSSSQSNKDSDETVDEATMDQAQQDQLAKSEEVRLAKLQAQASRRRRIVEEIMTTERTYVEGLKGLVEIYLTPALQVMPPGDHKAVFSNAQAIYTFHANHFLPELEKAFKISKSEAAAAAAAKDNLAAQLMSPVSPVPTSSSQFLSDPSAPSSAASSSAALVLDNESKQGSDVSAISNQQQGESNRDSQALSESSVTSAPTTPAASAATAIKLTVEDRIGRVFAEHVAYMKMYSFYINNFDNALRVLQTQLTQAKHKKKMKEFLRRCAKHPNHTQLALQGYLLLPVQRIPRYKLLLQDLLENTWVDHVDYQDIATALEKISTRADEMNERKRQYENHEKVLLVQNRIIGQYKTPLVQPHRKVVREGMLHLIRVVTRNVSMMGLDNKSSSSLVATAAAAAAAAPSVPMGDMTVHHLSEETVEKSFLFILFNDIMIQCNPITGKSNSGGSGSLGGSLAAMNGSSATLSSSAGAPFSNGGGSNGAGTSGASGGAGGDGANGVAKNLELQRVLQLESRLHPAEVIGDDVLRVVDDAMVLYLTGDKDVIQAWKEDINSR</sequence>
<dbReference type="Pfam" id="PF13855">
    <property type="entry name" value="LRR_8"/>
    <property type="match status" value="1"/>
</dbReference>
<dbReference type="PANTHER" id="PTHR12673">
    <property type="entry name" value="FACIOGENITAL DYSPLASIA PROTEIN"/>
    <property type="match status" value="1"/>
</dbReference>
<dbReference type="Pfam" id="PF00621">
    <property type="entry name" value="RhoGEF"/>
    <property type="match status" value="1"/>
</dbReference>
<dbReference type="PROSITE" id="PS50010">
    <property type="entry name" value="DH_2"/>
    <property type="match status" value="1"/>
</dbReference>
<dbReference type="SMART" id="SM00325">
    <property type="entry name" value="RhoGEF"/>
    <property type="match status" value="1"/>
</dbReference>
<dbReference type="InterPro" id="IPR000219">
    <property type="entry name" value="DH_dom"/>
</dbReference>
<dbReference type="InterPro" id="IPR032675">
    <property type="entry name" value="LRR_dom_sf"/>
</dbReference>
<feature type="compositionally biased region" description="Polar residues" evidence="3">
    <location>
        <begin position="765"/>
        <end position="784"/>
    </location>
</feature>
<evidence type="ECO:0000256" key="1">
    <source>
        <dbReference type="ARBA" id="ARBA00022614"/>
    </source>
</evidence>
<dbReference type="Gene3D" id="1.20.900.10">
    <property type="entry name" value="Dbl homology (DH) domain"/>
    <property type="match status" value="1"/>
</dbReference>
<feature type="compositionally biased region" description="Basic and acidic residues" evidence="3">
    <location>
        <begin position="45"/>
        <end position="54"/>
    </location>
</feature>
<evidence type="ECO:0000313" key="6">
    <source>
        <dbReference type="Proteomes" id="UP000823405"/>
    </source>
</evidence>
<organism evidence="5 6">
    <name type="scientific">Linnemannia gamsii</name>
    <dbReference type="NCBI Taxonomy" id="64522"/>
    <lineage>
        <taxon>Eukaryota</taxon>
        <taxon>Fungi</taxon>
        <taxon>Fungi incertae sedis</taxon>
        <taxon>Mucoromycota</taxon>
        <taxon>Mortierellomycotina</taxon>
        <taxon>Mortierellomycetes</taxon>
        <taxon>Mortierellales</taxon>
        <taxon>Mortierellaceae</taxon>
        <taxon>Linnemannia</taxon>
    </lineage>
</organism>
<evidence type="ECO:0000313" key="5">
    <source>
        <dbReference type="EMBL" id="KAG0300400.1"/>
    </source>
</evidence>
<dbReference type="InterPro" id="IPR035899">
    <property type="entry name" value="DBL_dom_sf"/>
</dbReference>
<dbReference type="GO" id="GO:0005085">
    <property type="term" value="F:guanyl-nucleotide exchange factor activity"/>
    <property type="evidence" value="ECO:0007669"/>
    <property type="project" value="InterPro"/>
</dbReference>
<evidence type="ECO:0000256" key="3">
    <source>
        <dbReference type="SAM" id="MobiDB-lite"/>
    </source>
</evidence>
<evidence type="ECO:0000256" key="2">
    <source>
        <dbReference type="ARBA" id="ARBA00022737"/>
    </source>
</evidence>
<accession>A0A9P6UHU4</accession>
<feature type="region of interest" description="Disordered" evidence="3">
    <location>
        <begin position="1017"/>
        <end position="1053"/>
    </location>
</feature>
<dbReference type="InterPro" id="IPR001611">
    <property type="entry name" value="Leu-rich_rpt"/>
</dbReference>
<dbReference type="CDD" id="cd00160">
    <property type="entry name" value="RhoGEF"/>
    <property type="match status" value="1"/>
</dbReference>
<feature type="region of interest" description="Disordered" evidence="3">
    <location>
        <begin position="547"/>
        <end position="596"/>
    </location>
</feature>
<reference evidence="5" key="1">
    <citation type="journal article" date="2020" name="Fungal Divers.">
        <title>Resolving the Mortierellaceae phylogeny through synthesis of multi-gene phylogenetics and phylogenomics.</title>
        <authorList>
            <person name="Vandepol N."/>
            <person name="Liber J."/>
            <person name="Desiro A."/>
            <person name="Na H."/>
            <person name="Kennedy M."/>
            <person name="Barry K."/>
            <person name="Grigoriev I.V."/>
            <person name="Miller A.N."/>
            <person name="O'Donnell K."/>
            <person name="Stajich J.E."/>
            <person name="Bonito G."/>
        </authorList>
    </citation>
    <scope>NUCLEOTIDE SEQUENCE</scope>
    <source>
        <strain evidence="5">NVP60</strain>
    </source>
</reference>
<dbReference type="Gene3D" id="3.80.10.10">
    <property type="entry name" value="Ribonuclease Inhibitor"/>
    <property type="match status" value="1"/>
</dbReference>
<dbReference type="SMART" id="SM00369">
    <property type="entry name" value="LRR_TYP"/>
    <property type="match status" value="3"/>
</dbReference>
<dbReference type="PANTHER" id="PTHR12673:SF270">
    <property type="entry name" value="FYVE-TYPE DOMAIN-CONTAINING PROTEIN"/>
    <property type="match status" value="1"/>
</dbReference>
<feature type="non-terminal residue" evidence="5">
    <location>
        <position position="1581"/>
    </location>
</feature>
<feature type="domain" description="DH" evidence="4">
    <location>
        <begin position="1071"/>
        <end position="1357"/>
    </location>
</feature>
<feature type="compositionally biased region" description="Polar residues" evidence="3">
    <location>
        <begin position="1197"/>
        <end position="1220"/>
    </location>
</feature>
<feature type="compositionally biased region" description="Polar residues" evidence="3">
    <location>
        <begin position="77"/>
        <end position="86"/>
    </location>
</feature>
<evidence type="ECO:0000259" key="4">
    <source>
        <dbReference type="PROSITE" id="PS50010"/>
    </source>
</evidence>
<keyword evidence="6" id="KW-1185">Reference proteome</keyword>
<dbReference type="PROSITE" id="PS51450">
    <property type="entry name" value="LRR"/>
    <property type="match status" value="3"/>
</dbReference>
<feature type="compositionally biased region" description="Low complexity" evidence="3">
    <location>
        <begin position="1023"/>
        <end position="1034"/>
    </location>
</feature>
<proteinExistence type="predicted"/>
<dbReference type="SUPFAM" id="SSF52075">
    <property type="entry name" value="Outer arm dynein light chain 1"/>
    <property type="match status" value="1"/>
</dbReference>
<dbReference type="GO" id="GO:0005737">
    <property type="term" value="C:cytoplasm"/>
    <property type="evidence" value="ECO:0007669"/>
    <property type="project" value="TreeGrafter"/>
</dbReference>
<dbReference type="InterPro" id="IPR001331">
    <property type="entry name" value="GDS_CDC24_CS"/>
</dbReference>
<dbReference type="OrthoDB" id="660555at2759"/>
<dbReference type="PROSITE" id="PS00741">
    <property type="entry name" value="DH_1"/>
    <property type="match status" value="1"/>
</dbReference>
<name>A0A9P6UHU4_9FUNG</name>
<dbReference type="InterPro" id="IPR003591">
    <property type="entry name" value="Leu-rich_rpt_typical-subtyp"/>
</dbReference>
<feature type="compositionally biased region" description="Polar residues" evidence="3">
    <location>
        <begin position="34"/>
        <end position="44"/>
    </location>
</feature>
<comment type="caution">
    <text evidence="5">The sequence shown here is derived from an EMBL/GenBank/DDBJ whole genome shotgun (WGS) entry which is preliminary data.</text>
</comment>
<feature type="region of interest" description="Disordered" evidence="3">
    <location>
        <begin position="26"/>
        <end position="122"/>
    </location>
</feature>
<dbReference type="GO" id="GO:0035556">
    <property type="term" value="P:intracellular signal transduction"/>
    <property type="evidence" value="ECO:0007669"/>
    <property type="project" value="InterPro"/>
</dbReference>
<keyword evidence="1" id="KW-0433">Leucine-rich repeat</keyword>
<feature type="region of interest" description="Disordered" evidence="3">
    <location>
        <begin position="756"/>
        <end position="788"/>
    </location>
</feature>
<feature type="compositionally biased region" description="Low complexity" evidence="3">
    <location>
        <begin position="59"/>
        <end position="70"/>
    </location>
</feature>
<dbReference type="Proteomes" id="UP000823405">
    <property type="component" value="Unassembled WGS sequence"/>
</dbReference>
<protein>
    <recommendedName>
        <fullName evidence="4">DH domain-containing protein</fullName>
    </recommendedName>
</protein>
<gene>
    <name evidence="5" type="ORF">BGZ97_003254</name>
</gene>
<dbReference type="InterPro" id="IPR051092">
    <property type="entry name" value="FYVE_RhoGEF_PH"/>
</dbReference>
<feature type="region of interest" description="Disordered" evidence="3">
    <location>
        <begin position="1197"/>
        <end position="1228"/>
    </location>
</feature>
<dbReference type="EMBL" id="JAAAIN010001760">
    <property type="protein sequence ID" value="KAG0300400.1"/>
    <property type="molecule type" value="Genomic_DNA"/>
</dbReference>